<dbReference type="GO" id="GO:0006351">
    <property type="term" value="P:DNA-templated transcription"/>
    <property type="evidence" value="ECO:0007669"/>
    <property type="project" value="TreeGrafter"/>
</dbReference>
<protein>
    <submittedName>
        <fullName evidence="3">Addiction module antitoxin, RelB/DinJ family protein</fullName>
    </submittedName>
</protein>
<evidence type="ECO:0000313" key="4">
    <source>
        <dbReference type="Proteomes" id="UP000028700"/>
    </source>
</evidence>
<organism evidence="3 4">
    <name type="scientific">Secundilactobacillus oryzae JCM 18671</name>
    <dbReference type="NCBI Taxonomy" id="1291743"/>
    <lineage>
        <taxon>Bacteria</taxon>
        <taxon>Bacillati</taxon>
        <taxon>Bacillota</taxon>
        <taxon>Bacilli</taxon>
        <taxon>Lactobacillales</taxon>
        <taxon>Lactobacillaceae</taxon>
        <taxon>Secundilactobacillus</taxon>
    </lineage>
</organism>
<proteinExistence type="inferred from homology"/>
<dbReference type="PANTHER" id="PTHR38781">
    <property type="entry name" value="ANTITOXIN DINJ-RELATED"/>
    <property type="match status" value="1"/>
</dbReference>
<comment type="similarity">
    <text evidence="1">Belongs to the RelB/DinJ antitoxin family.</text>
</comment>
<reference evidence="3" key="1">
    <citation type="journal article" date="2014" name="Genome Announc.">
        <title>Draft Genome Sequence of Lactobacillus oryzae Strain SG293T.</title>
        <authorList>
            <person name="Tanizawa Y."/>
            <person name="Fujisawa T."/>
            <person name="Mochizuki T."/>
            <person name="Kaminuma E."/>
            <person name="Nakamura Y."/>
            <person name="Tohno M."/>
        </authorList>
    </citation>
    <scope>NUCLEOTIDE SEQUENCE [LARGE SCALE GENOMIC DNA]</scope>
    <source>
        <strain evidence="3">SG293</strain>
    </source>
</reference>
<keyword evidence="2" id="KW-1277">Toxin-antitoxin system</keyword>
<comment type="caution">
    <text evidence="3">The sequence shown here is derived from an EMBL/GenBank/DDBJ whole genome shotgun (WGS) entry which is preliminary data.</text>
</comment>
<dbReference type="Proteomes" id="UP000028700">
    <property type="component" value="Unassembled WGS sequence"/>
</dbReference>
<dbReference type="GO" id="GO:0006355">
    <property type="term" value="P:regulation of DNA-templated transcription"/>
    <property type="evidence" value="ECO:0007669"/>
    <property type="project" value="InterPro"/>
</dbReference>
<dbReference type="EMBL" id="BBJM01000009">
    <property type="protein sequence ID" value="GAK47588.1"/>
    <property type="molecule type" value="Genomic_DNA"/>
</dbReference>
<dbReference type="AlphaFoldDB" id="A0A081BHS0"/>
<evidence type="ECO:0000313" key="3">
    <source>
        <dbReference type="EMBL" id="GAK47588.1"/>
    </source>
</evidence>
<dbReference type="InterPro" id="IPR007337">
    <property type="entry name" value="RelB/DinJ"/>
</dbReference>
<sequence length="65" mass="7483">MMTKTNPKTTISIRVDDDLKKETEKTLDSMGMNMTTAFTIFAKALVKQQRFPFEITADPFYSKDN</sequence>
<dbReference type="Pfam" id="PF04221">
    <property type="entry name" value="RelB"/>
    <property type="match status" value="1"/>
</dbReference>
<dbReference type="NCBIfam" id="TIGR02384">
    <property type="entry name" value="RelB_DinJ"/>
    <property type="match status" value="1"/>
</dbReference>
<dbReference type="RefSeq" id="WP_081919875.1">
    <property type="nucleotide sequence ID" value="NZ_BBAZ01000009.1"/>
</dbReference>
<dbReference type="InterPro" id="IPR013321">
    <property type="entry name" value="Arc_rbn_hlx_hlx"/>
</dbReference>
<dbReference type="OrthoDB" id="9804867at2"/>
<dbReference type="STRING" id="1291743.LOSG293_090130"/>
<evidence type="ECO:0000256" key="2">
    <source>
        <dbReference type="ARBA" id="ARBA00022649"/>
    </source>
</evidence>
<gene>
    <name evidence="3" type="ORF">LOSG293_090130</name>
</gene>
<evidence type="ECO:0000256" key="1">
    <source>
        <dbReference type="ARBA" id="ARBA00010562"/>
    </source>
</evidence>
<dbReference type="Gene3D" id="1.10.1220.10">
    <property type="entry name" value="Met repressor-like"/>
    <property type="match status" value="1"/>
</dbReference>
<dbReference type="eggNOG" id="COG3077">
    <property type="taxonomic scope" value="Bacteria"/>
</dbReference>
<keyword evidence="4" id="KW-1185">Reference proteome</keyword>
<name>A0A081BHS0_9LACO</name>
<dbReference type="PANTHER" id="PTHR38781:SF1">
    <property type="entry name" value="ANTITOXIN DINJ-RELATED"/>
    <property type="match status" value="1"/>
</dbReference>
<accession>A0A081BHS0</accession>